<dbReference type="AlphaFoldDB" id="A0A419WWH2"/>
<evidence type="ECO:0000256" key="5">
    <source>
        <dbReference type="ARBA" id="ARBA00023136"/>
    </source>
</evidence>
<comment type="similarity">
    <text evidence="7">Belongs to the TonB-dependent receptor family.</text>
</comment>
<comment type="caution">
    <text evidence="9">The sequence shown here is derived from an EMBL/GenBank/DDBJ whole genome shotgun (WGS) entry which is preliminary data.</text>
</comment>
<evidence type="ECO:0000259" key="8">
    <source>
        <dbReference type="SMART" id="SM00965"/>
    </source>
</evidence>
<gene>
    <name evidence="9" type="ORF">BXY64_2757</name>
</gene>
<dbReference type="NCBIfam" id="TIGR04057">
    <property type="entry name" value="SusC_RagA_signa"/>
    <property type="match status" value="1"/>
</dbReference>
<dbReference type="SUPFAM" id="SSF49464">
    <property type="entry name" value="Carboxypeptidase regulatory domain-like"/>
    <property type="match status" value="1"/>
</dbReference>
<keyword evidence="10" id="KW-1185">Reference proteome</keyword>
<proteinExistence type="inferred from homology"/>
<keyword evidence="2 7" id="KW-0813">Transport</keyword>
<keyword evidence="3 7" id="KW-1134">Transmembrane beta strand</keyword>
<dbReference type="InterPro" id="IPR011662">
    <property type="entry name" value="Secretin/TonB_short_N"/>
</dbReference>
<dbReference type="Gene3D" id="2.170.130.10">
    <property type="entry name" value="TonB-dependent receptor, plug domain"/>
    <property type="match status" value="1"/>
</dbReference>
<keyword evidence="4 7" id="KW-0812">Transmembrane</keyword>
<evidence type="ECO:0000256" key="3">
    <source>
        <dbReference type="ARBA" id="ARBA00022452"/>
    </source>
</evidence>
<evidence type="ECO:0000256" key="6">
    <source>
        <dbReference type="ARBA" id="ARBA00023237"/>
    </source>
</evidence>
<reference evidence="9 10" key="1">
    <citation type="submission" date="2018-09" db="EMBL/GenBank/DDBJ databases">
        <title>Genomic Encyclopedia of Archaeal and Bacterial Type Strains, Phase II (KMG-II): from individual species to whole genera.</title>
        <authorList>
            <person name="Goeker M."/>
        </authorList>
    </citation>
    <scope>NUCLEOTIDE SEQUENCE [LARGE SCALE GENOMIC DNA]</scope>
    <source>
        <strain evidence="9 10">DSM 21950</strain>
    </source>
</reference>
<evidence type="ECO:0000313" key="9">
    <source>
        <dbReference type="EMBL" id="RKD99776.1"/>
    </source>
</evidence>
<dbReference type="InterPro" id="IPR012910">
    <property type="entry name" value="Plug_dom"/>
</dbReference>
<dbReference type="OrthoDB" id="9768177at2"/>
<organism evidence="9 10">
    <name type="scientific">Marinifilum flexuosum</name>
    <dbReference type="NCBI Taxonomy" id="1117708"/>
    <lineage>
        <taxon>Bacteria</taxon>
        <taxon>Pseudomonadati</taxon>
        <taxon>Bacteroidota</taxon>
        <taxon>Bacteroidia</taxon>
        <taxon>Marinilabiliales</taxon>
        <taxon>Marinifilaceae</taxon>
    </lineage>
</organism>
<dbReference type="NCBIfam" id="TIGR04056">
    <property type="entry name" value="OMP_RagA_SusC"/>
    <property type="match status" value="1"/>
</dbReference>
<protein>
    <submittedName>
        <fullName evidence="9">TonB-linked SusC/RagA family outer membrane protein</fullName>
    </submittedName>
</protein>
<comment type="subcellular location">
    <subcellularLocation>
        <location evidence="1 7">Cell outer membrane</location>
        <topology evidence="1 7">Multi-pass membrane protein</topology>
    </subcellularLocation>
</comment>
<name>A0A419WWH2_9BACT</name>
<dbReference type="InterPro" id="IPR039426">
    <property type="entry name" value="TonB-dep_rcpt-like"/>
</dbReference>
<dbReference type="RefSeq" id="WP_120240544.1">
    <property type="nucleotide sequence ID" value="NZ_RAPQ01000010.1"/>
</dbReference>
<dbReference type="Pfam" id="PF07660">
    <property type="entry name" value="STN"/>
    <property type="match status" value="1"/>
</dbReference>
<dbReference type="InterPro" id="IPR023996">
    <property type="entry name" value="TonB-dep_OMP_SusC/RagA"/>
</dbReference>
<dbReference type="Pfam" id="PF07715">
    <property type="entry name" value="Plug"/>
    <property type="match status" value="1"/>
</dbReference>
<dbReference type="InterPro" id="IPR008969">
    <property type="entry name" value="CarboxyPept-like_regulatory"/>
</dbReference>
<dbReference type="Gene3D" id="2.40.170.20">
    <property type="entry name" value="TonB-dependent receptor, beta-barrel domain"/>
    <property type="match status" value="1"/>
</dbReference>
<accession>A0A419WWH2</accession>
<keyword evidence="6 7" id="KW-0998">Cell outer membrane</keyword>
<evidence type="ECO:0000256" key="7">
    <source>
        <dbReference type="PROSITE-ProRule" id="PRU01360"/>
    </source>
</evidence>
<dbReference type="SMART" id="SM00965">
    <property type="entry name" value="STN"/>
    <property type="match status" value="1"/>
</dbReference>
<keyword evidence="5 7" id="KW-0472">Membrane</keyword>
<dbReference type="PROSITE" id="PS52016">
    <property type="entry name" value="TONB_DEPENDENT_REC_3"/>
    <property type="match status" value="1"/>
</dbReference>
<sequence length="1181" mass="129599">MKKNHDFGHCSSNAWRKTLRVMKLTTILFFLAIFTVAAEGYSQGTRISMKMEDASLKEVFRELKSLSDYTFVYSEGMVADVKIDEIDLQEVSVEDALTECLEGTDLEYYIENNVVVIRKKAIEFKQPIEQEKKIINGKVTDDSGSPIPGASIYIKGLQKPLGTITNIDGEFSLDLRGMEEATLIVSFIGMETQEIVVTSQEYINITLLSSTEGLDEVVVVGYGTQKRSEVSSAISTVSSEKLEDNIASNASFDRALGGLVKGVQVVQNAGAPGSGVDINIRGITSPFGGSDNNPLFVIDGVPFQTNPVGLATVSNPLLSINPNDIESIDVLKDASATAIYGSRGANGVIMIKTKKGRKGEDLKVSLSASTTFGEPINTLDYANTTEWKAFANDLFNESFKAFEKGQINSSALTRFGFMANFDTEPDPLPWDPTNTKIVGYNSLKEDYFGTANTNWADEIYRNKALTQQYNATLTGGTEKTNMLLSLSYTDQEGLIKEENFEQFNVRMGIDANVNDITSVGANITIGSSSNESGYASASTINANSVIPTLNARPDITPYKQDGTFNRYQSVDIFGQSTSVPNPVALLSSQDNNSTDFTALGNFYVEVRPIKDLKLKSELSASRFGNRTRNFDPAKSLTGVITDDGFGTITIPKSTLFDAHTVNTNKILNLTATYGRTFNDHSVSGMIGYSWDRSKAVSTNSFYQGFPDDKVLTDPKSAEEVVKTNSSEIEIGMNSIFARLTYSYDSRYYFTANFRTDKSVRFAPSKRRAYFPSASASWAISNEEFLSSSEVINNLRLRTGWGRTGSNNIPNFAYLQFFGINNGAGDVVYNQNQAVGLNGTLPNPEIKWELTEEVNLGVDFGLFNNRLRGSVDVYNRKSKDALMPSLYPLESGATSFTSNFADITNKGFEFEVGGDIIRNENLVWSASFNISKNKNSLDKFAATALNDNTRDRFEVGREINFINGYVTEGIIQNQAELDALNAGAPDNTYQEAGTGVGDYKFADLNNDGEVTSEDQTYLGSAQTDFFGGFNTNVAYKGFELSAYFNFSAGGESVVPNSLFPAPDKNIERRFLDRWTENNTNALYPRAILSDPNQNSRMSSAHVYSTSYIRLKNVQLKYNIPADVLSKIGVEKGHVFVAGNNLWTKTDFPGIDPELVGGFSSGGNTSNPYPLAKTWSVGVNLNF</sequence>
<dbReference type="Proteomes" id="UP000284531">
    <property type="component" value="Unassembled WGS sequence"/>
</dbReference>
<evidence type="ECO:0000256" key="4">
    <source>
        <dbReference type="ARBA" id="ARBA00022692"/>
    </source>
</evidence>
<dbReference type="Pfam" id="PF13715">
    <property type="entry name" value="CarbopepD_reg_2"/>
    <property type="match status" value="1"/>
</dbReference>
<feature type="domain" description="Secretin/TonB short N-terminal" evidence="8">
    <location>
        <begin position="69"/>
        <end position="120"/>
    </location>
</feature>
<dbReference type="GO" id="GO:0009279">
    <property type="term" value="C:cell outer membrane"/>
    <property type="evidence" value="ECO:0007669"/>
    <property type="project" value="UniProtKB-SubCell"/>
</dbReference>
<dbReference type="Gene3D" id="2.60.40.1120">
    <property type="entry name" value="Carboxypeptidase-like, regulatory domain"/>
    <property type="match status" value="1"/>
</dbReference>
<dbReference type="SUPFAM" id="SSF56935">
    <property type="entry name" value="Porins"/>
    <property type="match status" value="1"/>
</dbReference>
<dbReference type="InterPro" id="IPR036942">
    <property type="entry name" value="Beta-barrel_TonB_sf"/>
</dbReference>
<dbReference type="EMBL" id="RAPQ01000010">
    <property type="protein sequence ID" value="RKD99776.1"/>
    <property type="molecule type" value="Genomic_DNA"/>
</dbReference>
<dbReference type="InterPro" id="IPR023997">
    <property type="entry name" value="TonB-dep_OMP_SusC/RagA_CS"/>
</dbReference>
<evidence type="ECO:0000313" key="10">
    <source>
        <dbReference type="Proteomes" id="UP000284531"/>
    </source>
</evidence>
<evidence type="ECO:0000256" key="1">
    <source>
        <dbReference type="ARBA" id="ARBA00004571"/>
    </source>
</evidence>
<dbReference type="InterPro" id="IPR037066">
    <property type="entry name" value="Plug_dom_sf"/>
</dbReference>
<evidence type="ECO:0000256" key="2">
    <source>
        <dbReference type="ARBA" id="ARBA00022448"/>
    </source>
</evidence>